<evidence type="ECO:0000256" key="8">
    <source>
        <dbReference type="HAMAP-Rule" id="MF_00295"/>
    </source>
</evidence>
<dbReference type="PANTHER" id="PTHR20919:SF0">
    <property type="entry name" value="HOMOSERINE O-SUCCINYLTRANSFERASE"/>
    <property type="match status" value="1"/>
</dbReference>
<dbReference type="EC" id="2.3.1.31" evidence="8"/>
<evidence type="ECO:0000313" key="11">
    <source>
        <dbReference type="Proteomes" id="UP000261212"/>
    </source>
</evidence>
<keyword evidence="5 8" id="KW-0486">Methionine biosynthesis</keyword>
<feature type="binding site" evidence="8">
    <location>
        <position position="163"/>
    </location>
    <ligand>
        <name>substrate</name>
    </ligand>
</feature>
<keyword evidence="4 8" id="KW-0808">Transferase</keyword>
<dbReference type="Gene3D" id="3.40.50.880">
    <property type="match status" value="1"/>
</dbReference>
<dbReference type="InterPro" id="IPR033752">
    <property type="entry name" value="MetA_family"/>
</dbReference>
<organism evidence="10 11">
    <name type="scientific">Anaerofustis stercorihominis</name>
    <dbReference type="NCBI Taxonomy" id="214853"/>
    <lineage>
        <taxon>Bacteria</taxon>
        <taxon>Bacillati</taxon>
        <taxon>Bacillota</taxon>
        <taxon>Clostridia</taxon>
        <taxon>Eubacteriales</taxon>
        <taxon>Eubacteriaceae</taxon>
        <taxon>Anaerofustis</taxon>
    </lineage>
</organism>
<dbReference type="NCBIfam" id="TIGR01001">
    <property type="entry name" value="metA"/>
    <property type="match status" value="1"/>
</dbReference>
<dbReference type="GO" id="GO:0005737">
    <property type="term" value="C:cytoplasm"/>
    <property type="evidence" value="ECO:0007669"/>
    <property type="project" value="UniProtKB-SubCell"/>
</dbReference>
<evidence type="ECO:0000256" key="4">
    <source>
        <dbReference type="ARBA" id="ARBA00022679"/>
    </source>
</evidence>
<keyword evidence="2 8" id="KW-0963">Cytoplasm</keyword>
<dbReference type="CDD" id="cd03131">
    <property type="entry name" value="GATase1_HTS"/>
    <property type="match status" value="1"/>
</dbReference>
<dbReference type="GO" id="GO:0004414">
    <property type="term" value="F:homoserine O-acetyltransferase activity"/>
    <property type="evidence" value="ECO:0007669"/>
    <property type="project" value="UniProtKB-EC"/>
</dbReference>
<comment type="function">
    <text evidence="8">Transfers an acetyl group from acetyl-CoA to L-homoserine, forming acetyl-L-homoserine.</text>
</comment>
<dbReference type="EMBL" id="QUSM01000002">
    <property type="protein sequence ID" value="RGD74934.1"/>
    <property type="molecule type" value="Genomic_DNA"/>
</dbReference>
<evidence type="ECO:0000313" key="10">
    <source>
        <dbReference type="EMBL" id="RGD74934.1"/>
    </source>
</evidence>
<dbReference type="InterPro" id="IPR029062">
    <property type="entry name" value="Class_I_gatase-like"/>
</dbReference>
<dbReference type="Proteomes" id="UP000261212">
    <property type="component" value="Unassembled WGS sequence"/>
</dbReference>
<gene>
    <name evidence="8" type="primary">metAA</name>
    <name evidence="10" type="ORF">DW687_01010</name>
</gene>
<dbReference type="SUPFAM" id="SSF52317">
    <property type="entry name" value="Class I glutamine amidotransferase-like"/>
    <property type="match status" value="1"/>
</dbReference>
<feature type="active site" evidence="8">
    <location>
        <position position="236"/>
    </location>
</feature>
<dbReference type="RefSeq" id="WP_117531024.1">
    <property type="nucleotide sequence ID" value="NZ_QUSM01000002.1"/>
</dbReference>
<evidence type="ECO:0000256" key="6">
    <source>
        <dbReference type="ARBA" id="ARBA00023315"/>
    </source>
</evidence>
<name>A0A3E3E066_9FIRM</name>
<accession>A0A3E3E066</accession>
<dbReference type="UniPathway" id="UPA00051">
    <property type="reaction ID" value="UER00074"/>
</dbReference>
<evidence type="ECO:0000256" key="5">
    <source>
        <dbReference type="ARBA" id="ARBA00023167"/>
    </source>
</evidence>
<dbReference type="InterPro" id="IPR005697">
    <property type="entry name" value="HST_MetA"/>
</dbReference>
<keyword evidence="3 8" id="KW-0028">Amino-acid biosynthesis</keyword>
<dbReference type="PIRSF" id="PIRSF000450">
    <property type="entry name" value="H_ser_succinyltr"/>
    <property type="match status" value="1"/>
</dbReference>
<proteinExistence type="inferred from homology"/>
<comment type="subcellular location">
    <subcellularLocation>
        <location evidence="1 8">Cytoplasm</location>
    </subcellularLocation>
</comment>
<evidence type="ECO:0000256" key="3">
    <source>
        <dbReference type="ARBA" id="ARBA00022605"/>
    </source>
</evidence>
<feature type="site" description="Important for substrate specificity" evidence="8">
    <location>
        <position position="191"/>
    </location>
</feature>
<dbReference type="AlphaFoldDB" id="A0A3E3E066"/>
<comment type="caution">
    <text evidence="10">The sequence shown here is derived from an EMBL/GenBank/DDBJ whole genome shotgun (WGS) entry which is preliminary data.</text>
</comment>
<feature type="binding site" evidence="8">
    <location>
        <position position="248"/>
    </location>
    <ligand>
        <name>substrate</name>
    </ligand>
</feature>
<comment type="similarity">
    <text evidence="8">Belongs to the MetA family.</text>
</comment>
<comment type="caution">
    <text evidence="8">Lacks conserved residue(s) required for the propagation of feature annotation.</text>
</comment>
<dbReference type="FunFam" id="3.40.50.880:FF:000004">
    <property type="entry name" value="Homoserine O-succinyltransferase"/>
    <property type="match status" value="1"/>
</dbReference>
<feature type="active site" description="Acyl-thioester intermediate" evidence="8 9">
    <location>
        <position position="142"/>
    </location>
</feature>
<dbReference type="HAMAP" id="MF_00295">
    <property type="entry name" value="MetA_acyltransf"/>
    <property type="match status" value="1"/>
</dbReference>
<feature type="active site" description="Proton acceptor" evidence="8">
    <location>
        <position position="234"/>
    </location>
</feature>
<dbReference type="GO" id="GO:0019281">
    <property type="term" value="P:L-methionine biosynthetic process from homoserine via O-succinyl-L-homoserine and cystathionine"/>
    <property type="evidence" value="ECO:0007669"/>
    <property type="project" value="InterPro"/>
</dbReference>
<evidence type="ECO:0000256" key="1">
    <source>
        <dbReference type="ARBA" id="ARBA00004496"/>
    </source>
</evidence>
<dbReference type="PANTHER" id="PTHR20919">
    <property type="entry name" value="HOMOSERINE O-SUCCINYLTRANSFERASE"/>
    <property type="match status" value="1"/>
</dbReference>
<dbReference type="GO" id="GO:0008899">
    <property type="term" value="F:homoserine O-succinyltransferase activity"/>
    <property type="evidence" value="ECO:0007669"/>
    <property type="project" value="UniProtKB-UniRule"/>
</dbReference>
<protein>
    <recommendedName>
        <fullName evidence="8">Homoserine O-acetyltransferase</fullName>
        <shortName evidence="8">HAT</shortName>
        <ecNumber evidence="8">2.3.1.31</ecNumber>
    </recommendedName>
    <alternativeName>
        <fullName evidence="8">Homoserine transacetylase</fullName>
        <shortName evidence="8">HTA</shortName>
    </alternativeName>
</protein>
<evidence type="ECO:0000256" key="9">
    <source>
        <dbReference type="PIRSR" id="PIRSR000450-1"/>
    </source>
</evidence>
<evidence type="ECO:0000256" key="2">
    <source>
        <dbReference type="ARBA" id="ARBA00022490"/>
    </source>
</evidence>
<feature type="site" description="Important for acyl-CoA specificity" evidence="8">
    <location>
        <position position="111"/>
    </location>
</feature>
<dbReference type="Pfam" id="PF04204">
    <property type="entry name" value="HTS"/>
    <property type="match status" value="1"/>
</dbReference>
<sequence>MAVIIPKDLPASKQLDRENIFVMHEERAKSQDIRPLELAIVNLMPTKIVTETQLLRLISNTALQVKVDLINMKSHTSKNTSHNHLKAFYKNFDDIKHKKYDGMIITGAPVEKLEFDDVNYWEELQEIFDFADKNVFSTMFICWGAQAALNHYYGIDKKDLPEKMFGVFEHKIVRRRPIVRGFDDVFYAPHSRHTQCRIKDIKKIDDLEIVASSKEAGAYLLVSKDQRKIFVFGHSEYDPNTLKKEYERDKAKGLNPKVPKNYFPNDDDTKKPIVRWKAHGNLLFSNWLNYHVYQTTPFDLEKLNQIDKEFGVNE</sequence>
<comment type="pathway">
    <text evidence="8">Amino-acid biosynthesis; L-methionine biosynthesis via de novo pathway; O-acetyl-L-homoserine from L-homoserine: step 1/1.</text>
</comment>
<evidence type="ECO:0000256" key="7">
    <source>
        <dbReference type="ARBA" id="ARBA00049043"/>
    </source>
</evidence>
<keyword evidence="6 8" id="KW-0012">Acyltransferase</keyword>
<comment type="catalytic activity">
    <reaction evidence="7 8">
        <text>L-homoserine + acetyl-CoA = O-acetyl-L-homoserine + CoA</text>
        <dbReference type="Rhea" id="RHEA:13701"/>
        <dbReference type="ChEBI" id="CHEBI:57287"/>
        <dbReference type="ChEBI" id="CHEBI:57288"/>
        <dbReference type="ChEBI" id="CHEBI:57476"/>
        <dbReference type="ChEBI" id="CHEBI:57716"/>
        <dbReference type="EC" id="2.3.1.31"/>
    </reaction>
</comment>
<reference evidence="10 11" key="1">
    <citation type="submission" date="2018-08" db="EMBL/GenBank/DDBJ databases">
        <title>A genome reference for cultivated species of the human gut microbiota.</title>
        <authorList>
            <person name="Zou Y."/>
            <person name="Xue W."/>
            <person name="Luo G."/>
        </authorList>
    </citation>
    <scope>NUCLEOTIDE SEQUENCE [LARGE SCALE GENOMIC DNA]</scope>
    <source>
        <strain evidence="10 11">AM25-6</strain>
    </source>
</reference>
<feature type="binding site" evidence="8">
    <location>
        <position position="191"/>
    </location>
    <ligand>
        <name>substrate</name>
    </ligand>
</feature>